<reference evidence="1 3" key="1">
    <citation type="submission" date="2015-01" db="EMBL/GenBank/DDBJ databases">
        <title>Evolution of Trichinella species and genotypes.</title>
        <authorList>
            <person name="Korhonen P.K."/>
            <person name="Edoardo P."/>
            <person name="Giuseppe L.R."/>
            <person name="Gasser R.B."/>
        </authorList>
    </citation>
    <scope>NUCLEOTIDE SEQUENCE [LARGE SCALE GENOMIC DNA]</scope>
    <source>
        <strain evidence="1">ISS417</strain>
    </source>
</reference>
<name>A0A0V0TH25_9BILA</name>
<evidence type="ECO:0000313" key="1">
    <source>
        <dbReference type="EMBL" id="KRX38319.1"/>
    </source>
</evidence>
<evidence type="ECO:0000313" key="2">
    <source>
        <dbReference type="EMBL" id="KRX44559.1"/>
    </source>
</evidence>
<comment type="caution">
    <text evidence="1">The sequence shown here is derived from an EMBL/GenBank/DDBJ whole genome shotgun (WGS) entry which is preliminary data.</text>
</comment>
<protein>
    <submittedName>
        <fullName evidence="1">Uncharacterized protein</fullName>
    </submittedName>
</protein>
<keyword evidence="3" id="KW-1185">Reference proteome</keyword>
<dbReference type="EMBL" id="JYDJ01000093">
    <property type="protein sequence ID" value="KRX44559.1"/>
    <property type="molecule type" value="Genomic_DNA"/>
</dbReference>
<dbReference type="AlphaFoldDB" id="A0A0V0TH25"/>
<accession>A0A0V0TH25</accession>
<gene>
    <name evidence="2" type="ORF">T05_11853</name>
    <name evidence="1" type="ORF">T05_3699</name>
</gene>
<dbReference type="Proteomes" id="UP000055048">
    <property type="component" value="Unassembled WGS sequence"/>
</dbReference>
<organism evidence="1 3">
    <name type="scientific">Trichinella murrelli</name>
    <dbReference type="NCBI Taxonomy" id="144512"/>
    <lineage>
        <taxon>Eukaryota</taxon>
        <taxon>Metazoa</taxon>
        <taxon>Ecdysozoa</taxon>
        <taxon>Nematoda</taxon>
        <taxon>Enoplea</taxon>
        <taxon>Dorylaimia</taxon>
        <taxon>Trichinellida</taxon>
        <taxon>Trichinellidae</taxon>
        <taxon>Trichinella</taxon>
    </lineage>
</organism>
<dbReference type="EMBL" id="JYDJ01000273">
    <property type="protein sequence ID" value="KRX38319.1"/>
    <property type="molecule type" value="Genomic_DNA"/>
</dbReference>
<sequence length="101" mass="11459">MKSNQMTVGNNTTVSKMGFVDSNESSTANMIEAEQDNSVYIAHMITVEQRDQIDHIHIRTSDQPNRPINYAHHDAMKAADDRSRDRYMELHKTSGSDYIGS</sequence>
<proteinExistence type="predicted"/>
<evidence type="ECO:0000313" key="3">
    <source>
        <dbReference type="Proteomes" id="UP000055048"/>
    </source>
</evidence>